<proteinExistence type="predicted"/>
<gene>
    <name evidence="1" type="primary">ORF134541</name>
</gene>
<feature type="non-terminal residue" evidence="1">
    <location>
        <position position="1"/>
    </location>
</feature>
<dbReference type="EMBL" id="HACG01036108">
    <property type="protein sequence ID" value="CEK82973.1"/>
    <property type="molecule type" value="Transcribed_RNA"/>
</dbReference>
<organism evidence="1">
    <name type="scientific">Arion vulgaris</name>
    <dbReference type="NCBI Taxonomy" id="1028688"/>
    <lineage>
        <taxon>Eukaryota</taxon>
        <taxon>Metazoa</taxon>
        <taxon>Spiralia</taxon>
        <taxon>Lophotrochozoa</taxon>
        <taxon>Mollusca</taxon>
        <taxon>Gastropoda</taxon>
        <taxon>Heterobranchia</taxon>
        <taxon>Euthyneura</taxon>
        <taxon>Panpulmonata</taxon>
        <taxon>Eupulmonata</taxon>
        <taxon>Stylommatophora</taxon>
        <taxon>Helicina</taxon>
        <taxon>Arionoidea</taxon>
        <taxon>Arionidae</taxon>
        <taxon>Arion</taxon>
    </lineage>
</organism>
<accession>A0A0B7AQ60</accession>
<evidence type="ECO:0000313" key="1">
    <source>
        <dbReference type="EMBL" id="CEK82973.1"/>
    </source>
</evidence>
<name>A0A0B7AQ60_9EUPU</name>
<protein>
    <submittedName>
        <fullName evidence="1">Uncharacterized protein</fullName>
    </submittedName>
</protein>
<reference evidence="1" key="1">
    <citation type="submission" date="2014-12" db="EMBL/GenBank/DDBJ databases">
        <title>Insight into the proteome of Arion vulgaris.</title>
        <authorList>
            <person name="Aradska J."/>
            <person name="Bulat T."/>
            <person name="Smidak R."/>
            <person name="Sarate P."/>
            <person name="Gangsoo J."/>
            <person name="Sialana F."/>
            <person name="Bilban M."/>
            <person name="Lubec G."/>
        </authorList>
    </citation>
    <scope>NUCLEOTIDE SEQUENCE</scope>
    <source>
        <tissue evidence="1">Skin</tissue>
    </source>
</reference>
<dbReference type="AlphaFoldDB" id="A0A0B7AQ60"/>
<sequence length="52" mass="5668">WAPVTTRVYFLFKIIIKVKAGGDNEDAKDLLQGSHGTCIRNIGQSCSTPYPG</sequence>